<comment type="subunit">
    <text evidence="9">Component of the Sec protein translocase complex. Heterotrimer consisting of SecY, SecE and SecG subunits. The heterotrimers can form oligomers, although 1 heterotrimer is thought to be able to translocate proteins. Interacts with the ribosome. Interacts with SecDF, and other proteins may be involved. Interacts with SecA.</text>
</comment>
<dbReference type="NCBIfam" id="TIGR00964">
    <property type="entry name" value="secE_bact"/>
    <property type="match status" value="1"/>
</dbReference>
<dbReference type="GO" id="GO:0065002">
    <property type="term" value="P:intracellular protein transmembrane transport"/>
    <property type="evidence" value="ECO:0007669"/>
    <property type="project" value="UniProtKB-UniRule"/>
</dbReference>
<dbReference type="Gene3D" id="1.20.5.1030">
    <property type="entry name" value="Preprotein translocase secy subunit"/>
    <property type="match status" value="1"/>
</dbReference>
<sequence>MNQIVTFLKEAQAEFKRVTWPGREKTVQLTVAVLTVTVAVAVILAALDYFFNLMVRFSMQ</sequence>
<keyword evidence="4 9" id="KW-0812">Transmembrane</keyword>
<dbReference type="AlphaFoldDB" id="A0A2M8EI79"/>
<dbReference type="Proteomes" id="UP000228781">
    <property type="component" value="Unassembled WGS sequence"/>
</dbReference>
<comment type="function">
    <text evidence="9">Essential subunit of the Sec protein translocation channel SecYEG. Clamps together the 2 halves of SecY. May contact the channel plug during translocation.</text>
</comment>
<name>A0A2M8EI79_UNCKA</name>
<dbReference type="InterPro" id="IPR005807">
    <property type="entry name" value="SecE_bac"/>
</dbReference>
<evidence type="ECO:0000256" key="4">
    <source>
        <dbReference type="ARBA" id="ARBA00022692"/>
    </source>
</evidence>
<keyword evidence="5 9" id="KW-0653">Protein transport</keyword>
<keyword evidence="6 9" id="KW-1133">Transmembrane helix</keyword>
<feature type="transmembrane region" description="Helical" evidence="9">
    <location>
        <begin position="29"/>
        <end position="51"/>
    </location>
</feature>
<reference evidence="11" key="1">
    <citation type="submission" date="2017-09" db="EMBL/GenBank/DDBJ databases">
        <title>Depth-based differentiation of microbial function through sediment-hosted aquifers and enrichment of novel symbionts in the deep terrestrial subsurface.</title>
        <authorList>
            <person name="Probst A.J."/>
            <person name="Ladd B."/>
            <person name="Jarett J.K."/>
            <person name="Geller-Mcgrath D.E."/>
            <person name="Sieber C.M.K."/>
            <person name="Emerson J.B."/>
            <person name="Anantharaman K."/>
            <person name="Thomas B.C."/>
            <person name="Malmstrom R."/>
            <person name="Stieglmeier M."/>
            <person name="Klingl A."/>
            <person name="Woyke T."/>
            <person name="Ryan C.M."/>
            <person name="Banfield J.F."/>
        </authorList>
    </citation>
    <scope>NUCLEOTIDE SEQUENCE [LARGE SCALE GENOMIC DNA]</scope>
</reference>
<keyword evidence="8 9" id="KW-0472">Membrane</keyword>
<dbReference type="GO" id="GO:0005886">
    <property type="term" value="C:plasma membrane"/>
    <property type="evidence" value="ECO:0007669"/>
    <property type="project" value="UniProtKB-SubCell"/>
</dbReference>
<dbReference type="GO" id="GO:0006605">
    <property type="term" value="P:protein targeting"/>
    <property type="evidence" value="ECO:0007669"/>
    <property type="project" value="UniProtKB-UniRule"/>
</dbReference>
<evidence type="ECO:0000313" key="10">
    <source>
        <dbReference type="EMBL" id="PJC22215.1"/>
    </source>
</evidence>
<evidence type="ECO:0000256" key="8">
    <source>
        <dbReference type="ARBA" id="ARBA00023136"/>
    </source>
</evidence>
<protein>
    <recommendedName>
        <fullName evidence="9">Protein translocase subunit SecE</fullName>
    </recommendedName>
</protein>
<dbReference type="GO" id="GO:0009306">
    <property type="term" value="P:protein secretion"/>
    <property type="evidence" value="ECO:0007669"/>
    <property type="project" value="UniProtKB-UniRule"/>
</dbReference>
<dbReference type="Pfam" id="PF00584">
    <property type="entry name" value="SecE"/>
    <property type="match status" value="1"/>
</dbReference>
<comment type="similarity">
    <text evidence="9">Belongs to the SecE/SEC61-gamma family.</text>
</comment>
<evidence type="ECO:0000256" key="5">
    <source>
        <dbReference type="ARBA" id="ARBA00022927"/>
    </source>
</evidence>
<proteinExistence type="inferred from homology"/>
<dbReference type="GO" id="GO:0043952">
    <property type="term" value="P:protein transport by the Sec complex"/>
    <property type="evidence" value="ECO:0007669"/>
    <property type="project" value="UniProtKB-UniRule"/>
</dbReference>
<dbReference type="EMBL" id="PFSK01000040">
    <property type="protein sequence ID" value="PJC22215.1"/>
    <property type="molecule type" value="Genomic_DNA"/>
</dbReference>
<dbReference type="HAMAP" id="MF_00422">
    <property type="entry name" value="SecE"/>
    <property type="match status" value="1"/>
</dbReference>
<dbReference type="PANTHER" id="PTHR33910:SF1">
    <property type="entry name" value="PROTEIN TRANSLOCASE SUBUNIT SECE"/>
    <property type="match status" value="1"/>
</dbReference>
<keyword evidence="2 9" id="KW-0813">Transport</keyword>
<dbReference type="GO" id="GO:0008320">
    <property type="term" value="F:protein transmembrane transporter activity"/>
    <property type="evidence" value="ECO:0007669"/>
    <property type="project" value="UniProtKB-UniRule"/>
</dbReference>
<evidence type="ECO:0000256" key="9">
    <source>
        <dbReference type="HAMAP-Rule" id="MF_00422"/>
    </source>
</evidence>
<dbReference type="InterPro" id="IPR038379">
    <property type="entry name" value="SecE_sf"/>
</dbReference>
<evidence type="ECO:0000313" key="11">
    <source>
        <dbReference type="Proteomes" id="UP000228781"/>
    </source>
</evidence>
<comment type="subcellular location">
    <subcellularLocation>
        <location evidence="9">Cell membrane</location>
        <topology evidence="9">Single-pass membrane protein</topology>
    </subcellularLocation>
    <subcellularLocation>
        <location evidence="1">Membrane</location>
    </subcellularLocation>
</comment>
<evidence type="ECO:0000256" key="6">
    <source>
        <dbReference type="ARBA" id="ARBA00022989"/>
    </source>
</evidence>
<evidence type="ECO:0000256" key="1">
    <source>
        <dbReference type="ARBA" id="ARBA00004370"/>
    </source>
</evidence>
<evidence type="ECO:0000256" key="2">
    <source>
        <dbReference type="ARBA" id="ARBA00022448"/>
    </source>
</evidence>
<dbReference type="PANTHER" id="PTHR33910">
    <property type="entry name" value="PROTEIN TRANSLOCASE SUBUNIT SECE"/>
    <property type="match status" value="1"/>
</dbReference>
<organism evidence="10 11">
    <name type="scientific">candidate division WWE3 bacterium CG_4_9_14_0_2_um_filter_48_10</name>
    <dbReference type="NCBI Taxonomy" id="1975078"/>
    <lineage>
        <taxon>Bacteria</taxon>
        <taxon>Katanobacteria</taxon>
    </lineage>
</organism>
<dbReference type="InterPro" id="IPR001901">
    <property type="entry name" value="Translocase_SecE/Sec61-g"/>
</dbReference>
<evidence type="ECO:0000256" key="3">
    <source>
        <dbReference type="ARBA" id="ARBA00022475"/>
    </source>
</evidence>
<comment type="caution">
    <text evidence="10">The sequence shown here is derived from an EMBL/GenBank/DDBJ whole genome shotgun (WGS) entry which is preliminary data.</text>
</comment>
<gene>
    <name evidence="9" type="primary">secE</name>
    <name evidence="10" type="ORF">CO059_02695</name>
</gene>
<accession>A0A2M8EI79</accession>
<keyword evidence="7 9" id="KW-0811">Translocation</keyword>
<keyword evidence="3 9" id="KW-1003">Cell membrane</keyword>
<evidence type="ECO:0000256" key="7">
    <source>
        <dbReference type="ARBA" id="ARBA00023010"/>
    </source>
</evidence>